<dbReference type="EMBL" id="AGNL01017550">
    <property type="protein sequence ID" value="EJK64181.1"/>
    <property type="molecule type" value="Genomic_DNA"/>
</dbReference>
<dbReference type="OrthoDB" id="46838at2759"/>
<protein>
    <recommendedName>
        <fullName evidence="3">DUF6824 domain-containing protein</fullName>
    </recommendedName>
</protein>
<feature type="compositionally biased region" description="Polar residues" evidence="2">
    <location>
        <begin position="272"/>
        <end position="284"/>
    </location>
</feature>
<evidence type="ECO:0000256" key="1">
    <source>
        <dbReference type="SAM" id="Coils"/>
    </source>
</evidence>
<keyword evidence="1" id="KW-0175">Coiled coil</keyword>
<dbReference type="AlphaFoldDB" id="K0ST92"/>
<reference evidence="4 5" key="1">
    <citation type="journal article" date="2012" name="Genome Biol.">
        <title>Genome and low-iron response of an oceanic diatom adapted to chronic iron limitation.</title>
        <authorList>
            <person name="Lommer M."/>
            <person name="Specht M."/>
            <person name="Roy A.S."/>
            <person name="Kraemer L."/>
            <person name="Andreson R."/>
            <person name="Gutowska M.A."/>
            <person name="Wolf J."/>
            <person name="Bergner S.V."/>
            <person name="Schilhabel M.B."/>
            <person name="Klostermeier U.C."/>
            <person name="Beiko R.G."/>
            <person name="Rosenstiel P."/>
            <person name="Hippler M."/>
            <person name="Laroche J."/>
        </authorList>
    </citation>
    <scope>NUCLEOTIDE SEQUENCE [LARGE SCALE GENOMIC DNA]</scope>
    <source>
        <strain evidence="4 5">CCMP1005</strain>
    </source>
</reference>
<evidence type="ECO:0000313" key="5">
    <source>
        <dbReference type="Proteomes" id="UP000266841"/>
    </source>
</evidence>
<evidence type="ECO:0000256" key="2">
    <source>
        <dbReference type="SAM" id="MobiDB-lite"/>
    </source>
</evidence>
<comment type="caution">
    <text evidence="4">The sequence shown here is derived from an EMBL/GenBank/DDBJ whole genome shotgun (WGS) entry which is preliminary data.</text>
</comment>
<dbReference type="Pfam" id="PF20710">
    <property type="entry name" value="DUF6824"/>
    <property type="match status" value="1"/>
</dbReference>
<gene>
    <name evidence="4" type="ORF">THAOC_15110</name>
</gene>
<feature type="coiled-coil region" evidence="1">
    <location>
        <begin position="202"/>
        <end position="232"/>
    </location>
</feature>
<sequence>IVDLNKASFAAARKKEKRSMAGDIVQEIQSSHGGRFLMEDPTLEETEASRKVESINDKIWVVVDTERAVDKVMHRLREKERPKPSFETASVSFNPEMLSEGGMQVPSQLFNLNNSSASPSAANVRSGGAVAGEVETIQQQLYAQQLISRGVSPQMAVQLSSHQSQIMGNPLMGQQHQLGPQHIGPQQLGCESVASQGGAASQQDLIRQQELLTRQLAEVQARQERLLQLQRQQVSTQCDVMPVDASWLIGDRRGMPVDYVSSAGMPDNVVSSNVMGSPLTQSMQGLKDDGSHGHANFSHASWQDRAANSGVGGIRQVGISHLEDRGDAQVAQRTNTSIPENSSGDTTSGGIGRVDPLLGTQMTLLGQNLNKQRMGQEAVQWSGQEDFMSNPKAADIATVSNKGNFGSSSITNTLDSTASSVDPCVYDTCADPPSRQPQDSLPVTDYINSLESV</sequence>
<organism evidence="4 5">
    <name type="scientific">Thalassiosira oceanica</name>
    <name type="common">Marine diatom</name>
    <dbReference type="NCBI Taxonomy" id="159749"/>
    <lineage>
        <taxon>Eukaryota</taxon>
        <taxon>Sar</taxon>
        <taxon>Stramenopiles</taxon>
        <taxon>Ochrophyta</taxon>
        <taxon>Bacillariophyta</taxon>
        <taxon>Coscinodiscophyceae</taxon>
        <taxon>Thalassiosirophycidae</taxon>
        <taxon>Thalassiosirales</taxon>
        <taxon>Thalassiosiraceae</taxon>
        <taxon>Thalassiosira</taxon>
    </lineage>
</organism>
<name>K0ST92_THAOC</name>
<evidence type="ECO:0000313" key="4">
    <source>
        <dbReference type="EMBL" id="EJK64181.1"/>
    </source>
</evidence>
<accession>K0ST92</accession>
<feature type="non-terminal residue" evidence="4">
    <location>
        <position position="1"/>
    </location>
</feature>
<proteinExistence type="predicted"/>
<feature type="domain" description="DUF6824" evidence="3">
    <location>
        <begin position="2"/>
        <end position="78"/>
    </location>
</feature>
<feature type="compositionally biased region" description="Polar residues" evidence="2">
    <location>
        <begin position="331"/>
        <end position="346"/>
    </location>
</feature>
<feature type="region of interest" description="Disordered" evidence="2">
    <location>
        <begin position="272"/>
        <end position="297"/>
    </location>
</feature>
<dbReference type="Proteomes" id="UP000266841">
    <property type="component" value="Unassembled WGS sequence"/>
</dbReference>
<evidence type="ECO:0000259" key="3">
    <source>
        <dbReference type="Pfam" id="PF20710"/>
    </source>
</evidence>
<keyword evidence="5" id="KW-1185">Reference proteome</keyword>
<feature type="region of interest" description="Disordered" evidence="2">
    <location>
        <begin position="325"/>
        <end position="350"/>
    </location>
</feature>
<dbReference type="InterPro" id="IPR049227">
    <property type="entry name" value="DUF6824"/>
</dbReference>